<dbReference type="InterPro" id="IPR022134">
    <property type="entry name" value="DUF3667"/>
</dbReference>
<keyword evidence="1" id="KW-0812">Transmembrane</keyword>
<keyword evidence="1" id="KW-1133">Transmembrane helix</keyword>
<reference evidence="2 3" key="1">
    <citation type="submission" date="2009-01" db="EMBL/GenBank/DDBJ databases">
        <authorList>
            <person name="Qin X."/>
            <person name="Bachman B."/>
            <person name="Battles P."/>
            <person name="Bell A."/>
            <person name="Bess C."/>
            <person name="Bickham C."/>
            <person name="Chaboub L."/>
            <person name="Chen D."/>
            <person name="Coyle M."/>
            <person name="Deiros D.R."/>
            <person name="Dinh H."/>
            <person name="Forbes L."/>
            <person name="Fowler G."/>
            <person name="Francisco L."/>
            <person name="Fu Q."/>
            <person name="Gubbala S."/>
            <person name="Hale W."/>
            <person name="Han Y."/>
            <person name="Hemphill L."/>
            <person name="Highlander S.K."/>
            <person name="Hirani K."/>
            <person name="Hogues M."/>
            <person name="Jackson L."/>
            <person name="Jakkamsetti A."/>
            <person name="Javaid M."/>
            <person name="Jiang H."/>
            <person name="Korchina V."/>
            <person name="Kovar C."/>
            <person name="Lara F."/>
            <person name="Lee S."/>
            <person name="Mata R."/>
            <person name="Mathew T."/>
            <person name="Moen C."/>
            <person name="Morales K."/>
            <person name="Munidasa M."/>
            <person name="Nazareth L."/>
            <person name="Ngo R."/>
            <person name="Nguyen L."/>
            <person name="Okwuonu G."/>
            <person name="Ongeri F."/>
            <person name="Patil S."/>
            <person name="Petrosino J."/>
            <person name="Pham C."/>
            <person name="Pham P."/>
            <person name="Pu L.-L."/>
            <person name="Puazo M."/>
            <person name="Raj R."/>
            <person name="Reid J."/>
            <person name="Rouhana J."/>
            <person name="Saada N."/>
            <person name="Shang Y."/>
            <person name="Simmons D."/>
            <person name="Thornton R."/>
            <person name="Warren J."/>
            <person name="Weissenberger G."/>
            <person name="Zhang J."/>
            <person name="Zhang L."/>
            <person name="Zhou C."/>
            <person name="Zhu D."/>
            <person name="Muzny D."/>
            <person name="Worley K."/>
            <person name="Gibbs R."/>
        </authorList>
    </citation>
    <scope>NUCLEOTIDE SEQUENCE [LARGE SCALE GENOMIC DNA]</scope>
    <source>
        <strain evidence="2 3">ATCC 33300</strain>
    </source>
</reference>
<keyword evidence="1" id="KW-0472">Membrane</keyword>
<dbReference type="AlphaFoldDB" id="C2FVK9"/>
<evidence type="ECO:0000256" key="1">
    <source>
        <dbReference type="SAM" id="Phobius"/>
    </source>
</evidence>
<accession>C2FVK9</accession>
<dbReference type="HOGENOM" id="CLU_046825_3_0_10"/>
<evidence type="ECO:0000313" key="2">
    <source>
        <dbReference type="EMBL" id="EEI93067.1"/>
    </source>
</evidence>
<feature type="transmembrane region" description="Helical" evidence="1">
    <location>
        <begin position="142"/>
        <end position="159"/>
    </location>
</feature>
<protein>
    <recommendedName>
        <fullName evidence="4">DUF3667 domain-containing protein</fullName>
    </recommendedName>
</protein>
<organism evidence="2 3">
    <name type="scientific">Sphingobacterium spiritivorum ATCC 33300</name>
    <dbReference type="NCBI Taxonomy" id="525372"/>
    <lineage>
        <taxon>Bacteria</taxon>
        <taxon>Pseudomonadati</taxon>
        <taxon>Bacteroidota</taxon>
        <taxon>Sphingobacteriia</taxon>
        <taxon>Sphingobacteriales</taxon>
        <taxon>Sphingobacteriaceae</taxon>
        <taxon>Sphingobacterium</taxon>
    </lineage>
</organism>
<dbReference type="Proteomes" id="UP000006241">
    <property type="component" value="Unassembled WGS sequence"/>
</dbReference>
<feature type="transmembrane region" description="Helical" evidence="1">
    <location>
        <begin position="179"/>
        <end position="195"/>
    </location>
</feature>
<dbReference type="EMBL" id="ACHB01000033">
    <property type="protein sequence ID" value="EEI93067.1"/>
    <property type="molecule type" value="Genomic_DNA"/>
</dbReference>
<feature type="transmembrane region" description="Helical" evidence="1">
    <location>
        <begin position="92"/>
        <end position="112"/>
    </location>
</feature>
<comment type="caution">
    <text evidence="2">The sequence shown here is derived from an EMBL/GenBank/DDBJ whole genome shotgun (WGS) entry which is preliminary data.</text>
</comment>
<dbReference type="Pfam" id="PF12412">
    <property type="entry name" value="DUF3667"/>
    <property type="match status" value="1"/>
</dbReference>
<gene>
    <name evidence="2" type="ORF">HMPREF0765_1365</name>
</gene>
<feature type="transmembrane region" description="Helical" evidence="1">
    <location>
        <begin position="201"/>
        <end position="223"/>
    </location>
</feature>
<name>C2FVK9_SPHSI</name>
<evidence type="ECO:0008006" key="4">
    <source>
        <dbReference type="Google" id="ProtNLM"/>
    </source>
</evidence>
<evidence type="ECO:0000313" key="3">
    <source>
        <dbReference type="Proteomes" id="UP000006241"/>
    </source>
</evidence>
<feature type="transmembrane region" description="Helical" evidence="1">
    <location>
        <begin position="235"/>
        <end position="259"/>
    </location>
</feature>
<proteinExistence type="predicted"/>
<sequence length="263" mass="30691">MPRLKPDQSSRIINQMTEKNCLNCHDEITGNYCKTCGQKSSTHRYSLKHFFEHDLVHGVWHVDKGILFTIKELFTRPGHSIREYILGKRVGYFNFVTLILIIIAMSGIIGHYSDIKLSDLMPEQSREAMGPIEKILSKYPKLVPLITIPLYSLFSFLWFRKAKFNYSEHLVLNSYKSAAELVIGLLFTTLTVFYTDKTVLFFLYYTVISISMLIYSVWIYYQFFSESGYSRRGRIIRSIMIPVSYIFLSMVFGIIWGIASRFK</sequence>